<evidence type="ECO:0008006" key="6">
    <source>
        <dbReference type="Google" id="ProtNLM"/>
    </source>
</evidence>
<dbReference type="InterPro" id="IPR040079">
    <property type="entry name" value="Glutathione_S-Trfase"/>
</dbReference>
<reference evidence="4 5" key="1">
    <citation type="submission" date="2014-09" db="EMBL/GenBank/DDBJ databases">
        <authorList>
            <person name="Ellenberger Sabrina"/>
        </authorList>
    </citation>
    <scope>NUCLEOTIDE SEQUENCE [LARGE SCALE GENOMIC DNA]</scope>
    <source>
        <strain evidence="4 5">CBS 412.66</strain>
    </source>
</reference>
<dbReference type="Gene3D" id="3.40.30.10">
    <property type="entry name" value="Glutaredoxin"/>
    <property type="match status" value="1"/>
</dbReference>
<dbReference type="Gene3D" id="1.20.1050.10">
    <property type="match status" value="1"/>
</dbReference>
<feature type="domain" description="GST N-terminal" evidence="2">
    <location>
        <begin position="15"/>
        <end position="97"/>
    </location>
</feature>
<dbReference type="OrthoDB" id="202840at2759"/>
<accession>A0A0B7MSA3</accession>
<dbReference type="PROSITE" id="PS50404">
    <property type="entry name" value="GST_NTER"/>
    <property type="match status" value="1"/>
</dbReference>
<evidence type="ECO:0000256" key="1">
    <source>
        <dbReference type="ARBA" id="ARBA00010007"/>
    </source>
</evidence>
<dbReference type="SUPFAM" id="SSF52833">
    <property type="entry name" value="Thioredoxin-like"/>
    <property type="match status" value="1"/>
</dbReference>
<dbReference type="GO" id="GO:0006749">
    <property type="term" value="P:glutathione metabolic process"/>
    <property type="evidence" value="ECO:0007669"/>
    <property type="project" value="TreeGrafter"/>
</dbReference>
<dbReference type="InterPro" id="IPR036249">
    <property type="entry name" value="Thioredoxin-like_sf"/>
</dbReference>
<dbReference type="EMBL" id="LN719426">
    <property type="protein sequence ID" value="CEP07907.1"/>
    <property type="molecule type" value="Genomic_DNA"/>
</dbReference>
<protein>
    <recommendedName>
        <fullName evidence="6">Maleylacetoacetate isomerase</fullName>
    </recommendedName>
</protein>
<name>A0A0B7MSA3_9FUNG</name>
<dbReference type="AlphaFoldDB" id="A0A0B7MSA3"/>
<dbReference type="InterPro" id="IPR004045">
    <property type="entry name" value="Glutathione_S-Trfase_N"/>
</dbReference>
<dbReference type="NCBIfam" id="TIGR01262">
    <property type="entry name" value="maiA"/>
    <property type="match status" value="1"/>
</dbReference>
<evidence type="ECO:0000259" key="3">
    <source>
        <dbReference type="PROSITE" id="PS50405"/>
    </source>
</evidence>
<evidence type="ECO:0000313" key="4">
    <source>
        <dbReference type="EMBL" id="CEP07907.1"/>
    </source>
</evidence>
<dbReference type="InterPro" id="IPR036282">
    <property type="entry name" value="Glutathione-S-Trfase_C_sf"/>
</dbReference>
<gene>
    <name evidence="4" type="primary">PARPA_01216.1 scaffold 1359</name>
</gene>
<dbReference type="PANTHER" id="PTHR42673">
    <property type="entry name" value="MALEYLACETOACETATE ISOMERASE"/>
    <property type="match status" value="1"/>
</dbReference>
<dbReference type="Proteomes" id="UP000054107">
    <property type="component" value="Unassembled WGS sequence"/>
</dbReference>
<dbReference type="GO" id="GO:0016034">
    <property type="term" value="F:maleylacetoacetate isomerase activity"/>
    <property type="evidence" value="ECO:0007669"/>
    <property type="project" value="TreeGrafter"/>
</dbReference>
<dbReference type="Pfam" id="PF13417">
    <property type="entry name" value="GST_N_3"/>
    <property type="match status" value="1"/>
</dbReference>
<dbReference type="GO" id="GO:0004364">
    <property type="term" value="F:glutathione transferase activity"/>
    <property type="evidence" value="ECO:0007669"/>
    <property type="project" value="TreeGrafter"/>
</dbReference>
<dbReference type="SUPFAM" id="SSF47616">
    <property type="entry name" value="GST C-terminal domain-like"/>
    <property type="match status" value="1"/>
</dbReference>
<dbReference type="InterPro" id="IPR010987">
    <property type="entry name" value="Glutathione-S-Trfase_C-like"/>
</dbReference>
<dbReference type="SFLD" id="SFLDS00019">
    <property type="entry name" value="Glutathione_Transferase_(cytos"/>
    <property type="match status" value="1"/>
</dbReference>
<sequence>MSEIGSERKLSPCTQLPILYSSYASDTSWRVRIALAWKGIEYKTRYINMDASEHLSEAYAQLNPSKKLPCFITKNGKILTQSLAIIEYLESMYPALDIACDIQPLQAKKVLKLVDIELDKREAFARKIFVMGFEALETRLESLSGTYCLGDQISIADFCLVPMVFAATKHHGVDMKPFPFITRIRNTLMTLPEFRSSHPYNQPDCPDSVKGIVQ</sequence>
<dbReference type="GO" id="GO:0006559">
    <property type="term" value="P:L-phenylalanine catabolic process"/>
    <property type="evidence" value="ECO:0007669"/>
    <property type="project" value="TreeGrafter"/>
</dbReference>
<dbReference type="PANTHER" id="PTHR42673:SF4">
    <property type="entry name" value="MALEYLACETOACETATE ISOMERASE"/>
    <property type="match status" value="1"/>
</dbReference>
<dbReference type="PROSITE" id="PS50405">
    <property type="entry name" value="GST_CTER"/>
    <property type="match status" value="1"/>
</dbReference>
<proteinExistence type="inferred from homology"/>
<dbReference type="Pfam" id="PF13410">
    <property type="entry name" value="GST_C_2"/>
    <property type="match status" value="1"/>
</dbReference>
<dbReference type="STRING" id="35722.A0A0B7MSA3"/>
<feature type="domain" description="GST C-terminal" evidence="3">
    <location>
        <begin position="84"/>
        <end position="207"/>
    </location>
</feature>
<keyword evidence="5" id="KW-1185">Reference proteome</keyword>
<comment type="similarity">
    <text evidence="1">Belongs to the GST superfamily. Zeta family.</text>
</comment>
<organism evidence="4 5">
    <name type="scientific">Parasitella parasitica</name>
    <dbReference type="NCBI Taxonomy" id="35722"/>
    <lineage>
        <taxon>Eukaryota</taxon>
        <taxon>Fungi</taxon>
        <taxon>Fungi incertae sedis</taxon>
        <taxon>Mucoromycota</taxon>
        <taxon>Mucoromycotina</taxon>
        <taxon>Mucoromycetes</taxon>
        <taxon>Mucorales</taxon>
        <taxon>Mucorineae</taxon>
        <taxon>Mucoraceae</taxon>
        <taxon>Parasitella</taxon>
    </lineage>
</organism>
<dbReference type="InterPro" id="IPR005955">
    <property type="entry name" value="GST_Zeta"/>
</dbReference>
<dbReference type="GO" id="GO:0005739">
    <property type="term" value="C:mitochondrion"/>
    <property type="evidence" value="ECO:0007669"/>
    <property type="project" value="TreeGrafter"/>
</dbReference>
<evidence type="ECO:0000313" key="5">
    <source>
        <dbReference type="Proteomes" id="UP000054107"/>
    </source>
</evidence>
<evidence type="ECO:0000259" key="2">
    <source>
        <dbReference type="PROSITE" id="PS50404"/>
    </source>
</evidence>